<dbReference type="InterPro" id="IPR035969">
    <property type="entry name" value="Rab-GAP_TBC_sf"/>
</dbReference>
<dbReference type="OMA" id="EYWSLSL"/>
<accession>U6M596</accession>
<feature type="domain" description="Protein kinase" evidence="4">
    <location>
        <begin position="43"/>
        <end position="743"/>
    </location>
</feature>
<dbReference type="RefSeq" id="XP_013334247.1">
    <property type="nucleotide sequence ID" value="XM_013478793.1"/>
</dbReference>
<name>U6M596_EIMMA</name>
<evidence type="ECO:0000259" key="5">
    <source>
        <dbReference type="PROSITE" id="PS50086"/>
    </source>
</evidence>
<dbReference type="EMBL" id="HG719331">
    <property type="protein sequence ID" value="CDJ57599.1"/>
    <property type="molecule type" value="Genomic_DNA"/>
</dbReference>
<feature type="region of interest" description="Disordered" evidence="3">
    <location>
        <begin position="538"/>
        <end position="568"/>
    </location>
</feature>
<organism evidence="6 7">
    <name type="scientific">Eimeria maxima</name>
    <name type="common">Coccidian parasite</name>
    <dbReference type="NCBI Taxonomy" id="5804"/>
    <lineage>
        <taxon>Eukaryota</taxon>
        <taxon>Sar</taxon>
        <taxon>Alveolata</taxon>
        <taxon>Apicomplexa</taxon>
        <taxon>Conoidasida</taxon>
        <taxon>Coccidia</taxon>
        <taxon>Eucoccidiorida</taxon>
        <taxon>Eimeriorina</taxon>
        <taxon>Eimeriidae</taxon>
        <taxon>Eimeria</taxon>
    </lineage>
</organism>
<dbReference type="InterPro" id="IPR000719">
    <property type="entry name" value="Prot_kinase_dom"/>
</dbReference>
<feature type="compositionally biased region" description="Polar residues" evidence="3">
    <location>
        <begin position="63"/>
        <end position="72"/>
    </location>
</feature>
<feature type="compositionally biased region" description="Polar residues" evidence="3">
    <location>
        <begin position="1341"/>
        <end position="1359"/>
    </location>
</feature>
<evidence type="ECO:0000259" key="4">
    <source>
        <dbReference type="PROSITE" id="PS50011"/>
    </source>
</evidence>
<feature type="domain" description="Rab-GAP TBC" evidence="5">
    <location>
        <begin position="1075"/>
        <end position="1266"/>
    </location>
</feature>
<dbReference type="VEuPathDB" id="ToxoDB:EMWEY_00010230"/>
<dbReference type="GO" id="GO:0004674">
    <property type="term" value="F:protein serine/threonine kinase activity"/>
    <property type="evidence" value="ECO:0007669"/>
    <property type="project" value="TreeGrafter"/>
</dbReference>
<keyword evidence="6" id="KW-0808">Transferase</keyword>
<dbReference type="GO" id="GO:0005737">
    <property type="term" value="C:cytoplasm"/>
    <property type="evidence" value="ECO:0007669"/>
    <property type="project" value="TreeGrafter"/>
</dbReference>
<dbReference type="SUPFAM" id="SSF47923">
    <property type="entry name" value="Ypt/Rab-GAP domain of gyp1p"/>
    <property type="match status" value="2"/>
</dbReference>
<feature type="compositionally biased region" description="Low complexity" evidence="3">
    <location>
        <begin position="1473"/>
        <end position="1492"/>
    </location>
</feature>
<dbReference type="InterPro" id="IPR001245">
    <property type="entry name" value="Ser-Thr/Tyr_kinase_cat_dom"/>
</dbReference>
<keyword evidence="1" id="KW-0547">Nucleotide-binding</keyword>
<dbReference type="PROSITE" id="PS50086">
    <property type="entry name" value="TBC_RABGAP"/>
    <property type="match status" value="1"/>
</dbReference>
<reference evidence="6" key="2">
    <citation type="submission" date="2013-10" db="EMBL/GenBank/DDBJ databases">
        <authorList>
            <person name="Aslett M."/>
        </authorList>
    </citation>
    <scope>NUCLEOTIDE SEQUENCE [LARGE SCALE GENOMIC DNA]</scope>
    <source>
        <strain evidence="6">Weybridge</strain>
    </source>
</reference>
<dbReference type="PANTHER" id="PTHR48012">
    <property type="entry name" value="STERILE20-LIKE KINASE, ISOFORM B-RELATED"/>
    <property type="match status" value="1"/>
</dbReference>
<dbReference type="Proteomes" id="UP000030763">
    <property type="component" value="Unassembled WGS sequence"/>
</dbReference>
<evidence type="ECO:0000313" key="7">
    <source>
        <dbReference type="Proteomes" id="UP000030763"/>
    </source>
</evidence>
<sequence>MSPGFSSEFQLGLQTIVAADADHDSILHLISSVDEVSRFPYDFVNIPKEPSQAFNPIKEDSLDPQSVNSSTAPDGGAACSDSRNLNEPQLKQSSSFSSYDESNYFPDRQFRGEVGGSDANGVADPPHREIISRFYRLKTVTHPHLCTYTNILRSKRRLYIVSEHWSLSLQDIIDAWNKESSAIINNSDPKEAAFLEGAAESEGLPAVSESKIDSSSSSSSPCLRWDIEKLQFLATVAAQTLTALAHLNSLGLSHNRLQPRTIRLDAHGNVRLSEWGLSYLTDGGRLAPSADLYSPFCFLAPEQVLAGPEVLSAAPVCTKHDIWTLGAILMHILQPPWPVWPYPLDLESNNNSSSSNSNKNNNNNSSSNSRSSSSSSCYRCNSDNRSASSAESDALHSSSCTSCDGLSPSCVSKIKAQQATENKKKRSNSSIQLVEEALRNITQLVLFSTLGLDYQVLLPLSHAAAAEGTEEEKVQFPPAPTASAFGTELSCWLLQRKSSLLSLMQKAIGSPCYMIPPRAYRAAIAAAAGRGVTNKTKASSASEELATPGADPTQQASVATRVPPETAATAATTAATTAAAPSGSLKETELLLLQRCIEGFTQWLSGKYLCHHQHFCWGRLLSLDQKQAAAEVAATGEAAETEAAGTAAAETTAVAATGGGATEASMGAEEAETEEGAGTTGTGASAESGSCRSKTETKLNYTEEERNRLLEEIEKMQEVLRACLTVHPTSRPTAAELLSLQWLQRTQREQQLWCTRGAESLGWVAQLRVEEELQRVLNEPEREDDGAAASAGALPWLPYSRLSPPRSTLDLLVLHHNIGLEEIFYWWELQGGDVHGALAAAGAFRPVPCLFLLPLCCLRASNQGQQEAYRGAGEGAAPQSLQKRPFLVRVEFLAAFAGCWGREDEGFDDKEERSDQFGDKDETGRAGNASHQPMCGCTCSGVLHAAADTLGGSVGETLQQQQQQRSSCQSETSSATEESGTSGSGLQGYPVGSAAGVAPDTKGTMRGDSAARQTEPRTAATAAAAAAKDGDDAFFVTGFAQGKSWREVQLWKEGDLNVVGVSLDETVRALQEADRFPVSQMLEIWAALLGVNYVGVLHATRFIYDEAAGSLGPAALEALQTSGFSQYHEYHDLLGSSEGRRRLMTLVGVTLQRNPLYVSVRGMDALAAPLLLLFYEQENVALACLEKLLQNFQQHLFSADSAAFLKRQLITSNRLLAFLDPQLALHMNRLGLHSDMYALSWHLTLFSHVLPLQQLLLLWDTLLLQPPTFVHFLTVCVLHFLRVPLLGFSPDEESTAFRLLQASFDFVNIPALCAAAVALQNAVPWSITLLRFPLEEMTDSEASSAGTSIPETAKHTQNTQEERHSTPGGGPLKRPVEADVSTTPVSTPAAATVQAGTIHLQTPTANEDSASAAQARRPPEAQLFFIGDTEQSPEQQEGPGVSGKQNRVESAGATLGHSSSTSTRDNSKASRYGETAADTPAGEAGEAEAATARKSPSWGTKALMRVVTGPALILLGPPRKPSASKASPTQSGSKEAKMGYMFSFKGNTEEMNLFEEAQWAKGAKDLSALLLLYEVKPNDPMEALYSSEPLAPRWWDKMSEMSFLAATSPAWSAGDATQGIDTAEKGGEGLALQPPCIGVDELLRFYEESVVLDIRPRASFEYLHLNKAINVTTKDASELIGLLREGQRTLPDTKGIHHQMQKFGSSSRPLISKMTRAASGAASLEAFQAVTAEAVHSAAPSGFSAAEAQEAAHGRAGAGQVTAPVRFKPWISATMSRLPLVVVVGDKEDCGSGLARRLLTAGVACVCVLLGGIDALQFDAPSDFLTRKYRK</sequence>
<dbReference type="GO" id="GO:0005524">
    <property type="term" value="F:ATP binding"/>
    <property type="evidence" value="ECO:0007669"/>
    <property type="project" value="UniProtKB-KW"/>
</dbReference>
<feature type="region of interest" description="Disordered" evidence="3">
    <location>
        <begin position="1341"/>
        <end position="1390"/>
    </location>
</feature>
<keyword evidence="7" id="KW-1185">Reference proteome</keyword>
<feature type="compositionally biased region" description="Low complexity" evidence="3">
    <location>
        <begin position="956"/>
        <end position="981"/>
    </location>
</feature>
<dbReference type="Pfam" id="PF00566">
    <property type="entry name" value="RabGAP-TBC"/>
    <property type="match status" value="1"/>
</dbReference>
<dbReference type="Pfam" id="PF07714">
    <property type="entry name" value="PK_Tyr_Ser-Thr"/>
    <property type="match status" value="1"/>
</dbReference>
<gene>
    <name evidence="6" type="ORF">EMWEY_00010230</name>
</gene>
<evidence type="ECO:0000256" key="1">
    <source>
        <dbReference type="ARBA" id="ARBA00022741"/>
    </source>
</evidence>
<feature type="region of interest" description="Disordered" evidence="3">
    <location>
        <begin position="956"/>
        <end position="1020"/>
    </location>
</feature>
<dbReference type="InterPro" id="IPR000195">
    <property type="entry name" value="Rab-GAP-TBC_dom"/>
</dbReference>
<protein>
    <submittedName>
        <fullName evidence="6">TBC domain-containing kinase (Incomplete catalytic triad), putative</fullName>
    </submittedName>
</protein>
<feature type="compositionally biased region" description="Basic and acidic residues" evidence="3">
    <location>
        <begin position="910"/>
        <end position="924"/>
    </location>
</feature>
<dbReference type="InterPro" id="IPR050629">
    <property type="entry name" value="STE20/SPS1-PAK"/>
</dbReference>
<dbReference type="Gene3D" id="1.10.510.10">
    <property type="entry name" value="Transferase(Phosphotransferase) domain 1"/>
    <property type="match status" value="1"/>
</dbReference>
<feature type="region of interest" description="Disordered" evidence="3">
    <location>
        <begin position="1515"/>
        <end position="1534"/>
    </location>
</feature>
<proteinExistence type="predicted"/>
<dbReference type="Gene3D" id="1.10.472.80">
    <property type="entry name" value="Ypt/Rab-GAP domain of gyp1p, domain 3"/>
    <property type="match status" value="1"/>
</dbReference>
<feature type="compositionally biased region" description="Low complexity" evidence="3">
    <location>
        <begin position="1380"/>
        <end position="1390"/>
    </location>
</feature>
<evidence type="ECO:0000313" key="6">
    <source>
        <dbReference type="EMBL" id="CDJ57599.1"/>
    </source>
</evidence>
<feature type="compositionally biased region" description="Low complexity" evidence="3">
    <location>
        <begin position="659"/>
        <end position="668"/>
    </location>
</feature>
<dbReference type="SMART" id="SM00164">
    <property type="entry name" value="TBC"/>
    <property type="match status" value="1"/>
</dbReference>
<feature type="region of interest" description="Disordered" evidence="3">
    <location>
        <begin position="349"/>
        <end position="376"/>
    </location>
</feature>
<evidence type="ECO:0000256" key="3">
    <source>
        <dbReference type="SAM" id="MobiDB-lite"/>
    </source>
</evidence>
<evidence type="ECO:0000256" key="2">
    <source>
        <dbReference type="ARBA" id="ARBA00022840"/>
    </source>
</evidence>
<dbReference type="OrthoDB" id="1668230at2759"/>
<keyword evidence="6" id="KW-0418">Kinase</keyword>
<feature type="region of interest" description="Disordered" evidence="3">
    <location>
        <begin position="50"/>
        <end position="123"/>
    </location>
</feature>
<dbReference type="PROSITE" id="PS50011">
    <property type="entry name" value="PROTEIN_KINASE_DOM"/>
    <property type="match status" value="1"/>
</dbReference>
<reference evidence="6" key="1">
    <citation type="submission" date="2013-10" db="EMBL/GenBank/DDBJ databases">
        <title>Genomic analysis of the causative agents of coccidiosis in chickens.</title>
        <authorList>
            <person name="Reid A.J."/>
            <person name="Blake D."/>
            <person name="Billington K."/>
            <person name="Browne H."/>
            <person name="Dunn M."/>
            <person name="Hung S."/>
            <person name="Kawahara F."/>
            <person name="Miranda-Saavedra D."/>
            <person name="Mourier T."/>
            <person name="Nagra H."/>
            <person name="Otto T.D."/>
            <person name="Rawlings N."/>
            <person name="Sanchez A."/>
            <person name="Sanders M."/>
            <person name="Subramaniam C."/>
            <person name="Tay Y."/>
            <person name="Dear P."/>
            <person name="Doerig C."/>
            <person name="Gruber A."/>
            <person name="Parkinson J."/>
            <person name="Shirley M."/>
            <person name="Wan K.L."/>
            <person name="Berriman M."/>
            <person name="Tomley F."/>
            <person name="Pain A."/>
        </authorList>
    </citation>
    <scope>NUCLEOTIDE SEQUENCE [LARGE SCALE GENOMIC DNA]</scope>
    <source>
        <strain evidence="6">Weybridge</strain>
    </source>
</reference>
<dbReference type="SUPFAM" id="SSF56112">
    <property type="entry name" value="Protein kinase-like (PK-like)"/>
    <property type="match status" value="1"/>
</dbReference>
<feature type="region of interest" description="Disordered" evidence="3">
    <location>
        <begin position="1430"/>
        <end position="1496"/>
    </location>
</feature>
<feature type="region of interest" description="Disordered" evidence="3">
    <location>
        <begin position="659"/>
        <end position="698"/>
    </location>
</feature>
<feature type="region of interest" description="Disordered" evidence="3">
    <location>
        <begin position="907"/>
        <end position="930"/>
    </location>
</feature>
<feature type="compositionally biased region" description="Polar residues" evidence="3">
    <location>
        <begin position="81"/>
        <end position="92"/>
    </location>
</feature>
<keyword evidence="2" id="KW-0067">ATP-binding</keyword>
<dbReference type="GeneID" id="25335009"/>
<dbReference type="InterPro" id="IPR011009">
    <property type="entry name" value="Kinase-like_dom_sf"/>
</dbReference>